<dbReference type="Proteomes" id="UP001558613">
    <property type="component" value="Unassembled WGS sequence"/>
</dbReference>
<keyword evidence="1" id="KW-0812">Transmembrane</keyword>
<feature type="transmembrane region" description="Helical" evidence="1">
    <location>
        <begin position="35"/>
        <end position="60"/>
    </location>
</feature>
<evidence type="ECO:0000313" key="2">
    <source>
        <dbReference type="EMBL" id="KAL1281018.1"/>
    </source>
</evidence>
<comment type="caution">
    <text evidence="2">The sequence shown here is derived from an EMBL/GenBank/DDBJ whole genome shotgun (WGS) entry which is preliminary data.</text>
</comment>
<evidence type="ECO:0000256" key="1">
    <source>
        <dbReference type="SAM" id="Phobius"/>
    </source>
</evidence>
<proteinExistence type="predicted"/>
<keyword evidence="1" id="KW-0472">Membrane</keyword>
<dbReference type="EMBL" id="JAYMGO010000002">
    <property type="protein sequence ID" value="KAL1281018.1"/>
    <property type="molecule type" value="Genomic_DNA"/>
</dbReference>
<gene>
    <name evidence="2" type="ORF">QQF64_015618</name>
</gene>
<evidence type="ECO:0000313" key="3">
    <source>
        <dbReference type="Proteomes" id="UP001558613"/>
    </source>
</evidence>
<keyword evidence="3" id="KW-1185">Reference proteome</keyword>
<sequence length="152" mass="16782">MITDSKPETEIEETNLFLTVNSEIHSKDEQNKSDVILATYLVLALTLLMLVTLVAIVWRLKKKPERGQIREEEHFNSTRNAMPCDNQMTSNSPADATSFASADDCSVIYSSVITFHKAVSPINVLQQPSSSVNSEAEVIYSSVKQTSKAVSS</sequence>
<reference evidence="2 3" key="1">
    <citation type="submission" date="2023-09" db="EMBL/GenBank/DDBJ databases">
        <authorList>
            <person name="Wang M."/>
        </authorList>
    </citation>
    <scope>NUCLEOTIDE SEQUENCE [LARGE SCALE GENOMIC DNA]</scope>
    <source>
        <strain evidence="2">GT-2023</strain>
        <tissue evidence="2">Liver</tissue>
    </source>
</reference>
<accession>A0ABR3NWF8</accession>
<protein>
    <submittedName>
        <fullName evidence="2">Uncharacterized protein</fullName>
    </submittedName>
</protein>
<organism evidence="2 3">
    <name type="scientific">Cirrhinus molitorella</name>
    <name type="common">mud carp</name>
    <dbReference type="NCBI Taxonomy" id="172907"/>
    <lineage>
        <taxon>Eukaryota</taxon>
        <taxon>Metazoa</taxon>
        <taxon>Chordata</taxon>
        <taxon>Craniata</taxon>
        <taxon>Vertebrata</taxon>
        <taxon>Euteleostomi</taxon>
        <taxon>Actinopterygii</taxon>
        <taxon>Neopterygii</taxon>
        <taxon>Teleostei</taxon>
        <taxon>Ostariophysi</taxon>
        <taxon>Cypriniformes</taxon>
        <taxon>Cyprinidae</taxon>
        <taxon>Labeoninae</taxon>
        <taxon>Labeonini</taxon>
        <taxon>Cirrhinus</taxon>
    </lineage>
</organism>
<name>A0ABR3NWF8_9TELE</name>
<keyword evidence="1" id="KW-1133">Transmembrane helix</keyword>